<dbReference type="Proteomes" id="UP000319980">
    <property type="component" value="Unassembled WGS sequence"/>
</dbReference>
<dbReference type="AlphaFoldDB" id="A0A5C5U5E6"/>
<dbReference type="RefSeq" id="WP_146386496.1">
    <property type="nucleotide sequence ID" value="NZ_VOHK01000003.1"/>
</dbReference>
<keyword evidence="3" id="KW-1185">Reference proteome</keyword>
<protein>
    <submittedName>
        <fullName evidence="2">Type II toxin-antitoxin system VapC family toxin</fullName>
    </submittedName>
</protein>
<dbReference type="InterPro" id="IPR052919">
    <property type="entry name" value="TA_system_RNase"/>
</dbReference>
<proteinExistence type="predicted"/>
<dbReference type="OrthoDB" id="9798990at2"/>
<name>A0A5C5U5E6_9GAMM</name>
<organism evidence="2 3">
    <name type="scientific">Luteimonas marina</name>
    <dbReference type="NCBI Taxonomy" id="488485"/>
    <lineage>
        <taxon>Bacteria</taxon>
        <taxon>Pseudomonadati</taxon>
        <taxon>Pseudomonadota</taxon>
        <taxon>Gammaproteobacteria</taxon>
        <taxon>Lysobacterales</taxon>
        <taxon>Lysobacteraceae</taxon>
        <taxon>Luteimonas</taxon>
    </lineage>
</organism>
<reference evidence="2 3" key="1">
    <citation type="journal article" date="2008" name="Int. J. Syst. Evol. Microbiol.">
        <title>Luteimonas marina sp. nov., isolated from seawater.</title>
        <authorList>
            <person name="Baik K.S."/>
            <person name="Park S.C."/>
            <person name="Kim M.S."/>
            <person name="Kim E.M."/>
            <person name="Park C."/>
            <person name="Chun J."/>
            <person name="Seong C.N."/>
        </authorList>
    </citation>
    <scope>NUCLEOTIDE SEQUENCE [LARGE SCALE GENOMIC DNA]</scope>
    <source>
        <strain evidence="2 3">FR1330</strain>
    </source>
</reference>
<comment type="caution">
    <text evidence="2">The sequence shown here is derived from an EMBL/GenBank/DDBJ whole genome shotgun (WGS) entry which is preliminary data.</text>
</comment>
<evidence type="ECO:0000313" key="3">
    <source>
        <dbReference type="Proteomes" id="UP000319980"/>
    </source>
</evidence>
<evidence type="ECO:0000313" key="2">
    <source>
        <dbReference type="EMBL" id="TWT21098.1"/>
    </source>
</evidence>
<feature type="domain" description="PIN" evidence="1">
    <location>
        <begin position="3"/>
        <end position="121"/>
    </location>
</feature>
<dbReference type="InterPro" id="IPR029060">
    <property type="entry name" value="PIN-like_dom_sf"/>
</dbReference>
<dbReference type="InterPro" id="IPR002716">
    <property type="entry name" value="PIN_dom"/>
</dbReference>
<evidence type="ECO:0000259" key="1">
    <source>
        <dbReference type="Pfam" id="PF01850"/>
    </source>
</evidence>
<accession>A0A5C5U5E6</accession>
<dbReference type="PANTHER" id="PTHR36173">
    <property type="entry name" value="RIBONUCLEASE VAPC16-RELATED"/>
    <property type="match status" value="1"/>
</dbReference>
<dbReference type="CDD" id="cd09872">
    <property type="entry name" value="PIN_Sll0205-like"/>
    <property type="match status" value="1"/>
</dbReference>
<dbReference type="SUPFAM" id="SSF88723">
    <property type="entry name" value="PIN domain-like"/>
    <property type="match status" value="1"/>
</dbReference>
<dbReference type="Pfam" id="PF01850">
    <property type="entry name" value="PIN"/>
    <property type="match status" value="1"/>
</dbReference>
<gene>
    <name evidence="2" type="ORF">FQY83_06965</name>
</gene>
<dbReference type="PANTHER" id="PTHR36173:SF2">
    <property type="entry name" value="RIBONUCLEASE VAPC16"/>
    <property type="match status" value="1"/>
</dbReference>
<dbReference type="Gene3D" id="3.40.50.1010">
    <property type="entry name" value="5'-nuclease"/>
    <property type="match status" value="1"/>
</dbReference>
<sequence length="128" mass="13989">MKYLLDTHLLLWAAAEPKRLPEKARALLEDADNVLLFSAASLWEVAIKAGLGRPDFTVEPAVLRRGLLDNGYVELPVVSEHAVTTGTLPPIHRDPFDRLLVAQAQVEGITLLTADPVVAQYPGPIRGF</sequence>
<dbReference type="InterPro" id="IPR041705">
    <property type="entry name" value="PIN_Sll0205"/>
</dbReference>
<dbReference type="EMBL" id="VOHK01000003">
    <property type="protein sequence ID" value="TWT21098.1"/>
    <property type="molecule type" value="Genomic_DNA"/>
</dbReference>